<proteinExistence type="predicted"/>
<dbReference type="AlphaFoldDB" id="A0A0F9NVA5"/>
<organism evidence="1">
    <name type="scientific">marine sediment metagenome</name>
    <dbReference type="NCBI Taxonomy" id="412755"/>
    <lineage>
        <taxon>unclassified sequences</taxon>
        <taxon>metagenomes</taxon>
        <taxon>ecological metagenomes</taxon>
    </lineage>
</organism>
<protein>
    <submittedName>
        <fullName evidence="1">Uncharacterized protein</fullName>
    </submittedName>
</protein>
<evidence type="ECO:0000313" key="1">
    <source>
        <dbReference type="EMBL" id="KKM85232.1"/>
    </source>
</evidence>
<name>A0A0F9NVA5_9ZZZZ</name>
<dbReference type="EMBL" id="LAZR01007443">
    <property type="protein sequence ID" value="KKM85232.1"/>
    <property type="molecule type" value="Genomic_DNA"/>
</dbReference>
<gene>
    <name evidence="1" type="ORF">LCGC14_1291120</name>
</gene>
<reference evidence="1" key="1">
    <citation type="journal article" date="2015" name="Nature">
        <title>Complex archaea that bridge the gap between prokaryotes and eukaryotes.</title>
        <authorList>
            <person name="Spang A."/>
            <person name="Saw J.H."/>
            <person name="Jorgensen S.L."/>
            <person name="Zaremba-Niedzwiedzka K."/>
            <person name="Martijn J."/>
            <person name="Lind A.E."/>
            <person name="van Eijk R."/>
            <person name="Schleper C."/>
            <person name="Guy L."/>
            <person name="Ettema T.J."/>
        </authorList>
    </citation>
    <scope>NUCLEOTIDE SEQUENCE</scope>
</reference>
<sequence length="48" mass="5895">MTKTDCVFLNKYSKSERYELYYLGLTPKKRARERRFIKRVSSLADRYI</sequence>
<accession>A0A0F9NVA5</accession>
<comment type="caution">
    <text evidence="1">The sequence shown here is derived from an EMBL/GenBank/DDBJ whole genome shotgun (WGS) entry which is preliminary data.</text>
</comment>